<dbReference type="Proteomes" id="UP000515203">
    <property type="component" value="Unplaced"/>
</dbReference>
<sequence>MTGGLDAPSRPEALLRASCGRADRRGPPAERGGSPSMGRRRQLQVPGPRVATVSALLCFCILLCVTSGAADASLGPAQSGRAPVAHLQLQPRLKTLSWISGSPARGMGCRMDAPLQAPAACSPADAMAEPGGSGRPLRMASVRTAAHRRGFLSFGPGPGRPAQPALRAPFLLGWNPRPACLSLAQGAPPRIAHTGLRRRELTV</sequence>
<dbReference type="AlphaFoldDB" id="A0A6P6DSJ1"/>
<gene>
    <name evidence="3" type="primary">LOC111814141</name>
</gene>
<accession>A0A6P6DSJ1</accession>
<dbReference type="InParanoid" id="A0A6P6DSJ1"/>
<name>A0A6P6DSJ1_OCTDE</name>
<protein>
    <submittedName>
        <fullName evidence="3">Uncharacterized protein LOC111814141</fullName>
    </submittedName>
</protein>
<keyword evidence="2" id="KW-1185">Reference proteome</keyword>
<evidence type="ECO:0000313" key="2">
    <source>
        <dbReference type="Proteomes" id="UP000515203"/>
    </source>
</evidence>
<evidence type="ECO:0000256" key="1">
    <source>
        <dbReference type="SAM" id="MobiDB-lite"/>
    </source>
</evidence>
<proteinExistence type="predicted"/>
<reference evidence="3" key="1">
    <citation type="submission" date="2025-08" db="UniProtKB">
        <authorList>
            <consortium name="RefSeq"/>
        </authorList>
    </citation>
    <scope>IDENTIFICATION</scope>
</reference>
<dbReference type="GeneID" id="111814141"/>
<organism evidence="2 3">
    <name type="scientific">Octodon degus</name>
    <name type="common">Degu</name>
    <name type="synonym">Sciurus degus</name>
    <dbReference type="NCBI Taxonomy" id="10160"/>
    <lineage>
        <taxon>Eukaryota</taxon>
        <taxon>Metazoa</taxon>
        <taxon>Chordata</taxon>
        <taxon>Craniata</taxon>
        <taxon>Vertebrata</taxon>
        <taxon>Euteleostomi</taxon>
        <taxon>Mammalia</taxon>
        <taxon>Eutheria</taxon>
        <taxon>Euarchontoglires</taxon>
        <taxon>Glires</taxon>
        <taxon>Rodentia</taxon>
        <taxon>Hystricomorpha</taxon>
        <taxon>Octodontidae</taxon>
        <taxon>Octodon</taxon>
    </lineage>
</organism>
<dbReference type="RefSeq" id="XP_023562658.1">
    <property type="nucleotide sequence ID" value="XM_023706890.1"/>
</dbReference>
<feature type="region of interest" description="Disordered" evidence="1">
    <location>
        <begin position="1"/>
        <end position="45"/>
    </location>
</feature>
<evidence type="ECO:0000313" key="3">
    <source>
        <dbReference type="RefSeq" id="XP_023562658.1"/>
    </source>
</evidence>